<dbReference type="PANTHER" id="PTHR34235">
    <property type="entry name" value="SLR1203 PROTEIN-RELATED"/>
    <property type="match status" value="1"/>
</dbReference>
<dbReference type="Gene3D" id="1.20.1220.20">
    <property type="entry name" value="Uncharcterised protein PF01724"/>
    <property type="match status" value="1"/>
</dbReference>
<evidence type="ECO:0000313" key="1">
    <source>
        <dbReference type="EMBL" id="MBD2151921.1"/>
    </source>
</evidence>
<dbReference type="RefSeq" id="WP_190352337.1">
    <property type="nucleotide sequence ID" value="NZ_JACJPY010000072.1"/>
</dbReference>
<dbReference type="Proteomes" id="UP000631421">
    <property type="component" value="Unassembled WGS sequence"/>
</dbReference>
<keyword evidence="2" id="KW-1185">Reference proteome</keyword>
<dbReference type="Pfam" id="PF01724">
    <property type="entry name" value="DUF29"/>
    <property type="match status" value="1"/>
</dbReference>
<accession>A0A926UW28</accession>
<sequence>MTQSLPKPSKTSLYDRDLNLWLEEAIAHLKCGDLHNLDIENLIEELEGLAGRDRRELESRLTRLIEHILKRCYVNLPECYRGWEITIVNQRAELTTLLEQSPSLKGHFSQVFDRAFDTALKLVKLEYPDTNFPDVWQFSRDAKKVLNLNFWTNV</sequence>
<dbReference type="AlphaFoldDB" id="A0A926UW28"/>
<reference evidence="1" key="1">
    <citation type="journal article" date="2015" name="ISME J.">
        <title>Draft Genome Sequence of Streptomyces incarnatus NRRL8089, which Produces the Nucleoside Antibiotic Sinefungin.</title>
        <authorList>
            <person name="Oshima K."/>
            <person name="Hattori M."/>
            <person name="Shimizu H."/>
            <person name="Fukuda K."/>
            <person name="Nemoto M."/>
            <person name="Inagaki K."/>
            <person name="Tamura T."/>
        </authorList>
    </citation>
    <scope>NUCLEOTIDE SEQUENCE</scope>
    <source>
        <strain evidence="1">FACHB-1277</strain>
    </source>
</reference>
<dbReference type="EMBL" id="JACJPY010000072">
    <property type="protein sequence ID" value="MBD2151921.1"/>
    <property type="molecule type" value="Genomic_DNA"/>
</dbReference>
<gene>
    <name evidence="1" type="ORF">H6F44_17585</name>
</gene>
<comment type="caution">
    <text evidence="1">The sequence shown here is derived from an EMBL/GenBank/DDBJ whole genome shotgun (WGS) entry which is preliminary data.</text>
</comment>
<reference evidence="1" key="2">
    <citation type="submission" date="2020-08" db="EMBL/GenBank/DDBJ databases">
        <authorList>
            <person name="Chen M."/>
            <person name="Teng W."/>
            <person name="Zhao L."/>
            <person name="Hu C."/>
            <person name="Zhou Y."/>
            <person name="Han B."/>
            <person name="Song L."/>
            <person name="Shu W."/>
        </authorList>
    </citation>
    <scope>NUCLEOTIDE SEQUENCE</scope>
    <source>
        <strain evidence="1">FACHB-1277</strain>
    </source>
</reference>
<proteinExistence type="predicted"/>
<evidence type="ECO:0000313" key="2">
    <source>
        <dbReference type="Proteomes" id="UP000631421"/>
    </source>
</evidence>
<organism evidence="1 2">
    <name type="scientific">Pseudanabaena cinerea FACHB-1277</name>
    <dbReference type="NCBI Taxonomy" id="2949581"/>
    <lineage>
        <taxon>Bacteria</taxon>
        <taxon>Bacillati</taxon>
        <taxon>Cyanobacteriota</taxon>
        <taxon>Cyanophyceae</taxon>
        <taxon>Pseudanabaenales</taxon>
        <taxon>Pseudanabaenaceae</taxon>
        <taxon>Pseudanabaena</taxon>
        <taxon>Pseudanabaena cinerea</taxon>
    </lineage>
</organism>
<protein>
    <submittedName>
        <fullName evidence="1">DUF29 domain-containing protein</fullName>
    </submittedName>
</protein>
<name>A0A926UW28_9CYAN</name>
<dbReference type="InterPro" id="IPR002636">
    <property type="entry name" value="DUF29"/>
</dbReference>